<dbReference type="PRINTS" id="PR00080">
    <property type="entry name" value="SDRFAMILY"/>
</dbReference>
<keyword evidence="2" id="KW-0560">Oxidoreductase</keyword>
<comment type="caution">
    <text evidence="4">The sequence shown here is derived from an EMBL/GenBank/DDBJ whole genome shotgun (WGS) entry which is preliminary data.</text>
</comment>
<comment type="similarity">
    <text evidence="1 3">Belongs to the short-chain dehydrogenases/reductases (SDR) family.</text>
</comment>
<accession>A0AA38I8S2</accession>
<dbReference type="Pfam" id="PF00106">
    <property type="entry name" value="adh_short"/>
    <property type="match status" value="1"/>
</dbReference>
<dbReference type="AlphaFoldDB" id="A0AA38I8S2"/>
<dbReference type="Proteomes" id="UP001168821">
    <property type="component" value="Unassembled WGS sequence"/>
</dbReference>
<evidence type="ECO:0000313" key="4">
    <source>
        <dbReference type="EMBL" id="KAJ3651585.1"/>
    </source>
</evidence>
<evidence type="ECO:0008006" key="6">
    <source>
        <dbReference type="Google" id="ProtNLM"/>
    </source>
</evidence>
<gene>
    <name evidence="4" type="ORF">Zmor_017615</name>
</gene>
<name>A0AA38I8S2_9CUCU</name>
<dbReference type="Gene3D" id="3.40.50.720">
    <property type="entry name" value="NAD(P)-binding Rossmann-like Domain"/>
    <property type="match status" value="1"/>
</dbReference>
<evidence type="ECO:0000256" key="1">
    <source>
        <dbReference type="ARBA" id="ARBA00006484"/>
    </source>
</evidence>
<proteinExistence type="inferred from homology"/>
<dbReference type="PRINTS" id="PR00081">
    <property type="entry name" value="GDHRDH"/>
</dbReference>
<dbReference type="EMBL" id="JALNTZ010000005">
    <property type="protein sequence ID" value="KAJ3651585.1"/>
    <property type="molecule type" value="Genomic_DNA"/>
</dbReference>
<evidence type="ECO:0000256" key="3">
    <source>
        <dbReference type="RuleBase" id="RU000363"/>
    </source>
</evidence>
<evidence type="ECO:0000256" key="2">
    <source>
        <dbReference type="ARBA" id="ARBA00023002"/>
    </source>
</evidence>
<reference evidence="4" key="1">
    <citation type="journal article" date="2023" name="G3 (Bethesda)">
        <title>Whole genome assemblies of Zophobas morio and Tenebrio molitor.</title>
        <authorList>
            <person name="Kaur S."/>
            <person name="Stinson S.A."/>
            <person name="diCenzo G.C."/>
        </authorList>
    </citation>
    <scope>NUCLEOTIDE SEQUENCE</scope>
    <source>
        <strain evidence="4">QUZm001</strain>
    </source>
</reference>
<keyword evidence="5" id="KW-1185">Reference proteome</keyword>
<organism evidence="4 5">
    <name type="scientific">Zophobas morio</name>
    <dbReference type="NCBI Taxonomy" id="2755281"/>
    <lineage>
        <taxon>Eukaryota</taxon>
        <taxon>Metazoa</taxon>
        <taxon>Ecdysozoa</taxon>
        <taxon>Arthropoda</taxon>
        <taxon>Hexapoda</taxon>
        <taxon>Insecta</taxon>
        <taxon>Pterygota</taxon>
        <taxon>Neoptera</taxon>
        <taxon>Endopterygota</taxon>
        <taxon>Coleoptera</taxon>
        <taxon>Polyphaga</taxon>
        <taxon>Cucujiformia</taxon>
        <taxon>Tenebrionidae</taxon>
        <taxon>Zophobas</taxon>
    </lineage>
</organism>
<evidence type="ECO:0000313" key="5">
    <source>
        <dbReference type="Proteomes" id="UP001168821"/>
    </source>
</evidence>
<protein>
    <recommendedName>
        <fullName evidence="6">Dehydrogenase/reductase SDR family member 11</fullName>
    </recommendedName>
</protein>
<dbReference type="PANTHER" id="PTHR43115:SF4">
    <property type="entry name" value="DEHYDROGENASE_REDUCTASE SDR FAMILY MEMBER 11"/>
    <property type="match status" value="1"/>
</dbReference>
<dbReference type="InterPro" id="IPR002347">
    <property type="entry name" value="SDR_fam"/>
</dbReference>
<dbReference type="PANTHER" id="PTHR43115">
    <property type="entry name" value="DEHYDROGENASE/REDUCTASE SDR FAMILY MEMBER 11"/>
    <property type="match status" value="1"/>
</dbReference>
<dbReference type="GO" id="GO:0016616">
    <property type="term" value="F:oxidoreductase activity, acting on the CH-OH group of donors, NAD or NADP as acceptor"/>
    <property type="evidence" value="ECO:0007669"/>
    <property type="project" value="UniProtKB-ARBA"/>
</dbReference>
<dbReference type="SUPFAM" id="SSF51735">
    <property type="entry name" value="NAD(P)-binding Rossmann-fold domains"/>
    <property type="match status" value="1"/>
</dbReference>
<dbReference type="FunFam" id="3.40.50.720:FF:000047">
    <property type="entry name" value="NADP-dependent L-serine/L-allo-threonine dehydrogenase"/>
    <property type="match status" value="1"/>
</dbReference>
<dbReference type="InterPro" id="IPR036291">
    <property type="entry name" value="NAD(P)-bd_dom_sf"/>
</dbReference>
<sequence>MERWYGKVVVVTGASAGIGAAISAKLVENGLQVVGLARRLDKLQDLETQLQNRPGKFHPVQADITNEDDLNRAFAWVKNNLGTLHILVNNAGVAKPATLLDGNTELFKQVLETNVLALAVATREAVKIMRENAEEGHVVHINSTTGHRIPNVPLMNVYYASKYAVTALAETLRMDLRRVGSKIRVTSLSPGLVETDMVNDFLTAGVVGKLIEAAPKLHPEDIANALVYVLGTPPHVQIKELIISPTGSE</sequence>